<dbReference type="Proteomes" id="UP000067738">
    <property type="component" value="Chromosome"/>
</dbReference>
<keyword evidence="4" id="KW-1185">Reference proteome</keyword>
<feature type="compositionally biased region" description="Low complexity" evidence="1">
    <location>
        <begin position="158"/>
        <end position="188"/>
    </location>
</feature>
<dbReference type="RefSeq" id="WP_058739564.1">
    <property type="nucleotide sequence ID" value="NZ_CP011266.1"/>
</dbReference>
<keyword evidence="2" id="KW-0812">Transmembrane</keyword>
<accession>A0A0U3DTQ8</accession>
<feature type="region of interest" description="Disordered" evidence="1">
    <location>
        <begin position="158"/>
        <end position="238"/>
    </location>
</feature>
<reference evidence="3 4" key="1">
    <citation type="submission" date="2015-04" db="EMBL/GenBank/DDBJ databases">
        <title>The complete genome sequence of the rumen methanogen Methanobrevibacter millerae SM9.</title>
        <authorList>
            <person name="Leahy S.C."/>
            <person name="Kelly W.J."/>
            <person name="Pacheco D.M."/>
            <person name="Li D."/>
            <person name="Altermann E."/>
            <person name="Attwood G.T."/>
        </authorList>
    </citation>
    <scope>NUCLEOTIDE SEQUENCE [LARGE SCALE GENOMIC DNA]</scope>
    <source>
        <strain evidence="3 4">SM9</strain>
    </source>
</reference>
<dbReference type="EMBL" id="CP011266">
    <property type="protein sequence ID" value="ALT69322.1"/>
    <property type="molecule type" value="Genomic_DNA"/>
</dbReference>
<protein>
    <submittedName>
        <fullName evidence="3">Uncharacterized protein</fullName>
    </submittedName>
</protein>
<evidence type="ECO:0000313" key="4">
    <source>
        <dbReference type="Proteomes" id="UP000067738"/>
    </source>
</evidence>
<sequence>MKKLNIIIILLVIGVILLAIGVLFTSGMFSQSQNMKTIALSSTCTADVVESDTNMTLYADTIKLYNDTKNGIEIVSYNSQDAFGANNNALGGAVAFATIRDGLTVGENLEIINGFSLYKCNGYYSAKLVNNTTHDNIVIACKDLEMLKKIVSSVKFSNNTKDTNNTSDSKTVNTNTVKNTTSSDSSNTKPAGVSDEEWEAHEQMMSYRESHPYAAEDGSRYATQAERDAYQSQLSAQS</sequence>
<dbReference type="GeneID" id="26736496"/>
<dbReference type="OrthoDB" id="387367at2157"/>
<dbReference type="PATRIC" id="fig|230361.4.peg.1610"/>
<name>A0A0U3DTQ8_9EURY</name>
<dbReference type="KEGG" id="mmil:sm9_1553"/>
<organism evidence="3 4">
    <name type="scientific">Methanobrevibacter millerae</name>
    <dbReference type="NCBI Taxonomy" id="230361"/>
    <lineage>
        <taxon>Archaea</taxon>
        <taxon>Methanobacteriati</taxon>
        <taxon>Methanobacteriota</taxon>
        <taxon>Methanomada group</taxon>
        <taxon>Methanobacteria</taxon>
        <taxon>Methanobacteriales</taxon>
        <taxon>Methanobacteriaceae</taxon>
        <taxon>Methanobrevibacter</taxon>
    </lineage>
</organism>
<feature type="transmembrane region" description="Helical" evidence="2">
    <location>
        <begin position="6"/>
        <end position="29"/>
    </location>
</feature>
<dbReference type="AlphaFoldDB" id="A0A0U3DTQ8"/>
<evidence type="ECO:0000256" key="1">
    <source>
        <dbReference type="SAM" id="MobiDB-lite"/>
    </source>
</evidence>
<proteinExistence type="predicted"/>
<keyword evidence="2" id="KW-0472">Membrane</keyword>
<keyword evidence="2" id="KW-1133">Transmembrane helix</keyword>
<gene>
    <name evidence="3" type="ORF">sm9_1553</name>
</gene>
<evidence type="ECO:0000256" key="2">
    <source>
        <dbReference type="SAM" id="Phobius"/>
    </source>
</evidence>
<evidence type="ECO:0000313" key="3">
    <source>
        <dbReference type="EMBL" id="ALT69322.1"/>
    </source>
</evidence>